<evidence type="ECO:0000259" key="1">
    <source>
        <dbReference type="PROSITE" id="PS50041"/>
    </source>
</evidence>
<dbReference type="AlphaFoldDB" id="A0AAQ4P510"/>
<dbReference type="Proteomes" id="UP000007635">
    <property type="component" value="Chromosome VII"/>
</dbReference>
<keyword evidence="3" id="KW-1185">Reference proteome</keyword>
<dbReference type="InterPro" id="IPR016186">
    <property type="entry name" value="C-type_lectin-like/link_sf"/>
</dbReference>
<dbReference type="Ensembl" id="ENSGACT00000066679.1">
    <property type="protein sequence ID" value="ENSGACP00000033822.1"/>
    <property type="gene ID" value="ENSGACG00000036902.1"/>
</dbReference>
<feature type="domain" description="C-type lectin" evidence="1">
    <location>
        <begin position="132"/>
        <end position="254"/>
    </location>
</feature>
<accession>A0AAQ4P510</accession>
<dbReference type="PANTHER" id="PTHR45784">
    <property type="entry name" value="C-TYPE LECTIN DOMAIN FAMILY 20 MEMBER A-RELATED"/>
    <property type="match status" value="1"/>
</dbReference>
<dbReference type="InterPro" id="IPR001304">
    <property type="entry name" value="C-type_lectin-like"/>
</dbReference>
<dbReference type="InterPro" id="IPR016187">
    <property type="entry name" value="CTDL_fold"/>
</dbReference>
<dbReference type="RefSeq" id="XP_040035699.1">
    <property type="nucleotide sequence ID" value="XM_040179765.1"/>
</dbReference>
<dbReference type="RefSeq" id="XP_040035698.1">
    <property type="nucleotide sequence ID" value="XM_040179764.1"/>
</dbReference>
<organism evidence="2 3">
    <name type="scientific">Gasterosteus aculeatus aculeatus</name>
    <name type="common">three-spined stickleback</name>
    <dbReference type="NCBI Taxonomy" id="481459"/>
    <lineage>
        <taxon>Eukaryota</taxon>
        <taxon>Metazoa</taxon>
        <taxon>Chordata</taxon>
        <taxon>Craniata</taxon>
        <taxon>Vertebrata</taxon>
        <taxon>Euteleostomi</taxon>
        <taxon>Actinopterygii</taxon>
        <taxon>Neopterygii</taxon>
        <taxon>Teleostei</taxon>
        <taxon>Neoteleostei</taxon>
        <taxon>Acanthomorphata</taxon>
        <taxon>Eupercaria</taxon>
        <taxon>Perciformes</taxon>
        <taxon>Cottioidei</taxon>
        <taxon>Gasterosteales</taxon>
        <taxon>Gasterosteidae</taxon>
        <taxon>Gasterosteus</taxon>
    </lineage>
</organism>
<sequence>MERTLLCILVLSGVFPPRDTSSLRKRLFNFVDEPKAWADARQHCRDRHTDLAAVNDEEDLVNLSGLIASDVPRAFLGLYRTWGWTLTDDDDHKEGEEAYWNWGSGEQLKKELHCGSVGEAGQWFATNCSVSLNFTCYDASKTAPSERFSLGPDARNWRDAQSYCRGRYTGLARVRNRAENEQLQKMARGHRVWIGLSGTDWAWSDGAQPSFTPWRPRGPSAAGALGDCAVLVLDSKPVAMSDGDCAEKLPFFCYNDPMRKVLLRLELSADPYADMRAPDVMDSIMKWVEKKLSDKGVTEDVKLSWWKLPEKETKPEEEETEPMELVCFP</sequence>
<reference evidence="2" key="2">
    <citation type="submission" date="2025-08" db="UniProtKB">
        <authorList>
            <consortium name="Ensembl"/>
        </authorList>
    </citation>
    <scope>IDENTIFICATION</scope>
</reference>
<dbReference type="Pfam" id="PF00059">
    <property type="entry name" value="Lectin_C"/>
    <property type="match status" value="2"/>
</dbReference>
<dbReference type="GeneID" id="120821339"/>
<protein>
    <recommendedName>
        <fullName evidence="1">C-type lectin domain-containing protein</fullName>
    </recommendedName>
</protein>
<dbReference type="GeneTree" id="ENSGT01100000263473"/>
<dbReference type="PANTHER" id="PTHR45784:SF3">
    <property type="entry name" value="C-TYPE LECTIN DOMAIN FAMILY 4 MEMBER K-LIKE-RELATED"/>
    <property type="match status" value="1"/>
</dbReference>
<dbReference type="SUPFAM" id="SSF56436">
    <property type="entry name" value="C-type lectin-like"/>
    <property type="match status" value="2"/>
</dbReference>
<evidence type="ECO:0000313" key="3">
    <source>
        <dbReference type="Proteomes" id="UP000007635"/>
    </source>
</evidence>
<evidence type="ECO:0000313" key="2">
    <source>
        <dbReference type="Ensembl" id="ENSGACP00000033822.1"/>
    </source>
</evidence>
<dbReference type="PROSITE" id="PS50041">
    <property type="entry name" value="C_TYPE_LECTIN_2"/>
    <property type="match status" value="2"/>
</dbReference>
<proteinExistence type="predicted"/>
<dbReference type="KEGG" id="gat:120821339"/>
<reference evidence="2 3" key="1">
    <citation type="journal article" date="2021" name="G3 (Bethesda)">
        <title>Improved contiguity of the threespine stickleback genome using long-read sequencing.</title>
        <authorList>
            <person name="Nath S."/>
            <person name="Shaw D.E."/>
            <person name="White M.A."/>
        </authorList>
    </citation>
    <scope>NUCLEOTIDE SEQUENCE [LARGE SCALE GENOMIC DNA]</scope>
    <source>
        <strain evidence="2 3">Lake Benthic</strain>
    </source>
</reference>
<dbReference type="SMART" id="SM00034">
    <property type="entry name" value="CLECT"/>
    <property type="match status" value="2"/>
</dbReference>
<dbReference type="Gene3D" id="3.10.100.10">
    <property type="entry name" value="Mannose-Binding Protein A, subunit A"/>
    <property type="match status" value="2"/>
</dbReference>
<reference evidence="2" key="3">
    <citation type="submission" date="2025-09" db="UniProtKB">
        <authorList>
            <consortium name="Ensembl"/>
        </authorList>
    </citation>
    <scope>IDENTIFICATION</scope>
</reference>
<feature type="domain" description="C-type lectin" evidence="1">
    <location>
        <begin position="23"/>
        <end position="137"/>
    </location>
</feature>
<name>A0AAQ4P510_GASAC</name>